<accession>A0A1G4IP42</accession>
<evidence type="ECO:0000256" key="1">
    <source>
        <dbReference type="ARBA" id="ARBA00001954"/>
    </source>
</evidence>
<evidence type="ECO:0000256" key="7">
    <source>
        <dbReference type="ARBA" id="ARBA00022723"/>
    </source>
</evidence>
<dbReference type="EC" id="1.14.11.27" evidence="5"/>
<evidence type="ECO:0000256" key="15">
    <source>
        <dbReference type="ARBA" id="ARBA00023163"/>
    </source>
</evidence>
<evidence type="ECO:0000256" key="2">
    <source>
        <dbReference type="ARBA" id="ARBA00003909"/>
    </source>
</evidence>
<dbReference type="Gene3D" id="2.60.120.650">
    <property type="entry name" value="Cupin"/>
    <property type="match status" value="1"/>
</dbReference>
<comment type="catalytic activity">
    <reaction evidence="18">
        <text>N(6),N(6)-dimethyl-L-lysyl(36)-[histone H3] + 2 2-oxoglutarate + 2 O2 = L-lysyl(36)-[histone H3] + 2 formaldehyde + 2 succinate + 2 CO2</text>
        <dbReference type="Rhea" id="RHEA:42032"/>
        <dbReference type="Rhea" id="RHEA-COMP:9785"/>
        <dbReference type="Rhea" id="RHEA-COMP:9787"/>
        <dbReference type="ChEBI" id="CHEBI:15379"/>
        <dbReference type="ChEBI" id="CHEBI:16526"/>
        <dbReference type="ChEBI" id="CHEBI:16810"/>
        <dbReference type="ChEBI" id="CHEBI:16842"/>
        <dbReference type="ChEBI" id="CHEBI:29969"/>
        <dbReference type="ChEBI" id="CHEBI:30031"/>
        <dbReference type="ChEBI" id="CHEBI:61976"/>
        <dbReference type="EC" id="1.14.11.27"/>
    </reaction>
</comment>
<dbReference type="InterPro" id="IPR013083">
    <property type="entry name" value="Znf_RING/FYVE/PHD"/>
</dbReference>
<gene>
    <name evidence="21" type="ORF">LADA_0A05512G</name>
</gene>
<dbReference type="GO" id="GO:0140680">
    <property type="term" value="F:histone H3K36me/H3K36me2 demethylase activity"/>
    <property type="evidence" value="ECO:0007669"/>
    <property type="project" value="UniProtKB-EC"/>
</dbReference>
<evidence type="ECO:0000256" key="5">
    <source>
        <dbReference type="ARBA" id="ARBA00013246"/>
    </source>
</evidence>
<evidence type="ECO:0000256" key="11">
    <source>
        <dbReference type="ARBA" id="ARBA00022964"/>
    </source>
</evidence>
<name>A0A1G4IP42_9SACH</name>
<dbReference type="Pfam" id="PF17811">
    <property type="entry name" value="JHD"/>
    <property type="match status" value="1"/>
</dbReference>
<dbReference type="CDD" id="cd15517">
    <property type="entry name" value="PHD_TCF19_like"/>
    <property type="match status" value="1"/>
</dbReference>
<evidence type="ECO:0000256" key="13">
    <source>
        <dbReference type="ARBA" id="ARBA00023004"/>
    </source>
</evidence>
<keyword evidence="13" id="KW-0408">Iron</keyword>
<protein>
    <recommendedName>
        <fullName evidence="6">JmjC domain-containing histone demethylation protein 1</fullName>
        <ecNumber evidence="5">1.14.11.27</ecNumber>
    </recommendedName>
    <alternativeName>
        <fullName evidence="17">[Histone-H3]-lysine-36 demethylase 1</fullName>
    </alternativeName>
</protein>
<reference evidence="21 22" key="1">
    <citation type="submission" date="2016-03" db="EMBL/GenBank/DDBJ databases">
        <authorList>
            <person name="Devillers H."/>
        </authorList>
    </citation>
    <scope>NUCLEOTIDE SEQUENCE [LARGE SCALE GENOMIC DNA]</scope>
    <source>
        <strain evidence="21">CBS 10888</strain>
    </source>
</reference>
<keyword evidence="15" id="KW-0804">Transcription</keyword>
<feature type="region of interest" description="Disordered" evidence="19">
    <location>
        <begin position="78"/>
        <end position="101"/>
    </location>
</feature>
<dbReference type="SMART" id="SM00249">
    <property type="entry name" value="PHD"/>
    <property type="match status" value="1"/>
</dbReference>
<comment type="subcellular location">
    <subcellularLocation>
        <location evidence="3">Nucleus</location>
    </subcellularLocation>
</comment>
<dbReference type="InterPro" id="IPR003347">
    <property type="entry name" value="JmjC_dom"/>
</dbReference>
<feature type="compositionally biased region" description="Basic and acidic residues" evidence="19">
    <location>
        <begin position="78"/>
        <end position="87"/>
    </location>
</feature>
<evidence type="ECO:0000256" key="3">
    <source>
        <dbReference type="ARBA" id="ARBA00004123"/>
    </source>
</evidence>
<evidence type="ECO:0000256" key="8">
    <source>
        <dbReference type="ARBA" id="ARBA00022771"/>
    </source>
</evidence>
<keyword evidence="11" id="KW-0223">Dioxygenase</keyword>
<dbReference type="Gene3D" id="3.30.40.10">
    <property type="entry name" value="Zinc/RING finger domain, C3HC4 (zinc finger)"/>
    <property type="match status" value="1"/>
</dbReference>
<evidence type="ECO:0000256" key="14">
    <source>
        <dbReference type="ARBA" id="ARBA00023015"/>
    </source>
</evidence>
<evidence type="ECO:0000256" key="18">
    <source>
        <dbReference type="ARBA" id="ARBA00047915"/>
    </source>
</evidence>
<keyword evidence="9" id="KW-0862">Zinc</keyword>
<dbReference type="SMART" id="SM00558">
    <property type="entry name" value="JmjC"/>
    <property type="match status" value="1"/>
</dbReference>
<keyword evidence="14" id="KW-0805">Transcription regulation</keyword>
<dbReference type="STRING" id="1266660.A0A1G4IP42"/>
<evidence type="ECO:0000256" key="10">
    <source>
        <dbReference type="ARBA" id="ARBA00022853"/>
    </source>
</evidence>
<dbReference type="PROSITE" id="PS51184">
    <property type="entry name" value="JMJC"/>
    <property type="match status" value="1"/>
</dbReference>
<dbReference type="GO" id="GO:0008270">
    <property type="term" value="F:zinc ion binding"/>
    <property type="evidence" value="ECO:0007669"/>
    <property type="project" value="UniProtKB-KW"/>
</dbReference>
<dbReference type="Proteomes" id="UP000190274">
    <property type="component" value="Chromosome A"/>
</dbReference>
<evidence type="ECO:0000313" key="22">
    <source>
        <dbReference type="Proteomes" id="UP000190274"/>
    </source>
</evidence>
<dbReference type="InterPro" id="IPR041070">
    <property type="entry name" value="JHD"/>
</dbReference>
<organism evidence="21 22">
    <name type="scientific">Lachancea dasiensis</name>
    <dbReference type="NCBI Taxonomy" id="1072105"/>
    <lineage>
        <taxon>Eukaryota</taxon>
        <taxon>Fungi</taxon>
        <taxon>Dikarya</taxon>
        <taxon>Ascomycota</taxon>
        <taxon>Saccharomycotina</taxon>
        <taxon>Saccharomycetes</taxon>
        <taxon>Saccharomycetales</taxon>
        <taxon>Saccharomycetaceae</taxon>
        <taxon>Lachancea</taxon>
    </lineage>
</organism>
<dbReference type="OrthoDB" id="5876800at2759"/>
<dbReference type="InterPro" id="IPR011011">
    <property type="entry name" value="Znf_FYVE_PHD"/>
</dbReference>
<evidence type="ECO:0000256" key="4">
    <source>
        <dbReference type="ARBA" id="ARBA00008037"/>
    </source>
</evidence>
<dbReference type="GO" id="GO:0140002">
    <property type="term" value="F:histone H3K4me3 reader activity"/>
    <property type="evidence" value="ECO:0007669"/>
    <property type="project" value="EnsemblFungi"/>
</dbReference>
<dbReference type="SUPFAM" id="SSF57903">
    <property type="entry name" value="FYVE/PHD zinc finger"/>
    <property type="match status" value="1"/>
</dbReference>
<feature type="domain" description="JmjC" evidence="20">
    <location>
        <begin position="234"/>
        <end position="391"/>
    </location>
</feature>
<proteinExistence type="inferred from homology"/>
<evidence type="ECO:0000256" key="17">
    <source>
        <dbReference type="ARBA" id="ARBA00031083"/>
    </source>
</evidence>
<keyword evidence="10" id="KW-0156">Chromatin regulator</keyword>
<feature type="compositionally biased region" description="Basic residues" evidence="19">
    <location>
        <begin position="91"/>
        <end position="101"/>
    </location>
</feature>
<evidence type="ECO:0000256" key="12">
    <source>
        <dbReference type="ARBA" id="ARBA00023002"/>
    </source>
</evidence>
<keyword evidence="22" id="KW-1185">Reference proteome</keyword>
<keyword evidence="8" id="KW-0863">Zinc-finger</keyword>
<evidence type="ECO:0000256" key="16">
    <source>
        <dbReference type="ARBA" id="ARBA00023242"/>
    </source>
</evidence>
<dbReference type="GO" id="GO:0005634">
    <property type="term" value="C:nucleus"/>
    <property type="evidence" value="ECO:0007669"/>
    <property type="project" value="UniProtKB-SubCell"/>
</dbReference>
<sequence length="475" mass="54345">MTSDICSICSTDDPDKALWVQCEICGQWDHVTCVPLESLTDEDGLKTVKYPTSSRQIKRYSCSKHEEPVLELRRRAVTKRKMEEADAPKSTPKRQGLRRKKQVDYISLNEGEAKRLKDEHPHVAPFLACFKQWENTTNVMRSSELEQQFEDIKNPLKVLDPENSGMQVPLGPEGRLLTVDGVTKFLGDEYPVDVMDVQSQQNSNWTMLQWNDYFTHQTSDTRDRIRNVISLEVSDVGKFSKELRRPQIVESKDLVNLVWDRIPDDTERPKVTKYVLMSVKNAYTDFHLDFAGTSVYYKVVSGGKKFILFPPTAHNLHAYTQWCASTHQNLIFLGDELENGIAMELKAGDLFMIPCGYIHAVYTPEDSLVIGGNFLTLRDLETQLQIVEIERRTKVPKKFTFPQFDVVMGKTAEWLLTCGDEDAARLSSTQLEVLIDFLSDARAKYRPVKFSTKRDVVKGLKTELEKKAKDSTNPC</sequence>
<evidence type="ECO:0000313" key="21">
    <source>
        <dbReference type="EMBL" id="SCU78416.1"/>
    </source>
</evidence>
<comment type="cofactor">
    <cofactor evidence="1">
        <name>Fe(2+)</name>
        <dbReference type="ChEBI" id="CHEBI:29033"/>
    </cofactor>
</comment>
<evidence type="ECO:0000256" key="9">
    <source>
        <dbReference type="ARBA" id="ARBA00022833"/>
    </source>
</evidence>
<keyword evidence="7" id="KW-0479">Metal-binding</keyword>
<evidence type="ECO:0000256" key="19">
    <source>
        <dbReference type="SAM" id="MobiDB-lite"/>
    </source>
</evidence>
<dbReference type="SUPFAM" id="SSF51197">
    <property type="entry name" value="Clavaminate synthase-like"/>
    <property type="match status" value="1"/>
</dbReference>
<dbReference type="InterPro" id="IPR001965">
    <property type="entry name" value="Znf_PHD"/>
</dbReference>
<dbReference type="PANTHER" id="PTHR23123">
    <property type="entry name" value="PHD/F-BOX CONTAINING PROTEIN"/>
    <property type="match status" value="1"/>
</dbReference>
<keyword evidence="12" id="KW-0560">Oxidoreductase</keyword>
<dbReference type="AlphaFoldDB" id="A0A1G4IP42"/>
<dbReference type="GO" id="GO:0032968">
    <property type="term" value="P:positive regulation of transcription elongation by RNA polymerase II"/>
    <property type="evidence" value="ECO:0007669"/>
    <property type="project" value="EnsemblFungi"/>
</dbReference>
<dbReference type="InterPro" id="IPR050690">
    <property type="entry name" value="JHDM1_Histone_Demethylase"/>
</dbReference>
<comment type="function">
    <text evidence="2">Histone demethylase that specifically demethylates 'Lys-36' of histone H3, thereby playing a central role in histone code.</text>
</comment>
<dbReference type="EMBL" id="LT598460">
    <property type="protein sequence ID" value="SCU78416.1"/>
    <property type="molecule type" value="Genomic_DNA"/>
</dbReference>
<comment type="similarity">
    <text evidence="4">Belongs to the JHDM1 histone demethylase family.</text>
</comment>
<evidence type="ECO:0000259" key="20">
    <source>
        <dbReference type="PROSITE" id="PS51184"/>
    </source>
</evidence>
<keyword evidence="16" id="KW-0539">Nucleus</keyword>
<evidence type="ECO:0000256" key="6">
    <source>
        <dbReference type="ARBA" id="ARBA00015153"/>
    </source>
</evidence>